<dbReference type="InterPro" id="IPR004089">
    <property type="entry name" value="MCPsignal_dom"/>
</dbReference>
<keyword evidence="3" id="KW-0812">Transmembrane</keyword>
<comment type="caution">
    <text evidence="5">The sequence shown here is derived from an EMBL/GenBank/DDBJ whole genome shotgun (WGS) entry which is preliminary data.</text>
</comment>
<organism evidence="5 6">
    <name type="scientific">Fischerella thermalis CCMEE 5268</name>
    <dbReference type="NCBI Taxonomy" id="2019662"/>
    <lineage>
        <taxon>Bacteria</taxon>
        <taxon>Bacillati</taxon>
        <taxon>Cyanobacteriota</taxon>
        <taxon>Cyanophyceae</taxon>
        <taxon>Nostocales</taxon>
        <taxon>Hapalosiphonaceae</taxon>
        <taxon>Fischerella</taxon>
    </lineage>
</organism>
<dbReference type="AlphaFoldDB" id="A0A2N6KML7"/>
<evidence type="ECO:0000256" key="3">
    <source>
        <dbReference type="SAM" id="Phobius"/>
    </source>
</evidence>
<keyword evidence="3" id="KW-1133">Transmembrane helix</keyword>
<evidence type="ECO:0000259" key="4">
    <source>
        <dbReference type="PROSITE" id="PS50111"/>
    </source>
</evidence>
<dbReference type="Pfam" id="PF00015">
    <property type="entry name" value="MCPsignal"/>
    <property type="match status" value="1"/>
</dbReference>
<dbReference type="EMBL" id="NMQA01000003">
    <property type="protein sequence ID" value="PMB01233.1"/>
    <property type="molecule type" value="Genomic_DNA"/>
</dbReference>
<keyword evidence="1 2" id="KW-0807">Transducer</keyword>
<evidence type="ECO:0000256" key="1">
    <source>
        <dbReference type="ARBA" id="ARBA00023224"/>
    </source>
</evidence>
<dbReference type="PROSITE" id="PS50111">
    <property type="entry name" value="CHEMOTAXIS_TRANSDUC_2"/>
    <property type="match status" value="1"/>
</dbReference>
<dbReference type="PANTHER" id="PTHR32089:SF112">
    <property type="entry name" value="LYSOZYME-LIKE PROTEIN-RELATED"/>
    <property type="match status" value="1"/>
</dbReference>
<dbReference type="SMART" id="SM00283">
    <property type="entry name" value="MA"/>
    <property type="match status" value="1"/>
</dbReference>
<proteinExistence type="predicted"/>
<gene>
    <name evidence="5" type="ORF">CEN50_00180</name>
</gene>
<accession>A0A2N6KML7</accession>
<dbReference type="Gene3D" id="1.10.287.950">
    <property type="entry name" value="Methyl-accepting chemotaxis protein"/>
    <property type="match status" value="1"/>
</dbReference>
<feature type="domain" description="Methyl-accepting transducer" evidence="4">
    <location>
        <begin position="216"/>
        <end position="452"/>
    </location>
</feature>
<dbReference type="GO" id="GO:0007165">
    <property type="term" value="P:signal transduction"/>
    <property type="evidence" value="ECO:0007669"/>
    <property type="project" value="UniProtKB-KW"/>
</dbReference>
<feature type="transmembrane region" description="Helical" evidence="3">
    <location>
        <begin position="183"/>
        <end position="205"/>
    </location>
</feature>
<reference evidence="5 6" key="1">
    <citation type="submission" date="2017-07" db="EMBL/GenBank/DDBJ databases">
        <title>Genomes of Fischerella (Mastigocladus) sp. strains.</title>
        <authorList>
            <person name="Miller S.R."/>
        </authorList>
    </citation>
    <scope>NUCLEOTIDE SEQUENCE [LARGE SCALE GENOMIC DNA]</scope>
    <source>
        <strain evidence="5 6">CCMEE 5268</strain>
    </source>
</reference>
<sequence>MNFGVRAKLFTSFATLLTLIAGVGFVGWQNTKELATDAEDLYKNQLIGAVSLSNFDSDLWRLRYGFPQYLVQPENRQDIRTEEPQLYQHINQYLETYRNIELTPEEEKGLEKLETAYKRYIAARPKWFELVDAGKLNEAAQYRAVTTTPFGAETVELLEAQINLKRKIGEEKYEEIIEKFNRLTILLTVTLGLALVIAGILSVLLGRNIAQVILQSVKNITKTSGKIADTVEQQQSTILKQANSVNKTTTTIEELGVFALQSADKAENAAGEAQQALTLAQGGTQTVGLTVEGISELKDQVLAIANQIVQLSKQTAQISTVSDLVADLANQTNILALNAGVEAARAGDQGRGFAVVANEIRKLADQSKKSAEQINILVYEVQEAINSTVMVTDEGTKKAVHGIQLAEQTGDVFVSIANAINNVFLNNQQIAMTAKQQAVTVQQAVAAMNAINLGAKEAAVGIAQVKDATQDLNYAAENLQNLKAVV</sequence>
<protein>
    <submittedName>
        <fullName evidence="5">Chemotaxis protein</fullName>
    </submittedName>
</protein>
<evidence type="ECO:0000313" key="5">
    <source>
        <dbReference type="EMBL" id="PMB01233.1"/>
    </source>
</evidence>
<dbReference type="Pfam" id="PF12729">
    <property type="entry name" value="4HB_MCP_1"/>
    <property type="match status" value="1"/>
</dbReference>
<dbReference type="SUPFAM" id="SSF58104">
    <property type="entry name" value="Methyl-accepting chemotaxis protein (MCP) signaling domain"/>
    <property type="match status" value="1"/>
</dbReference>
<evidence type="ECO:0000313" key="6">
    <source>
        <dbReference type="Proteomes" id="UP000235025"/>
    </source>
</evidence>
<keyword evidence="3" id="KW-0472">Membrane</keyword>
<dbReference type="RefSeq" id="WP_102170951.1">
    <property type="nucleotide sequence ID" value="NZ_NMQA01000003.1"/>
</dbReference>
<name>A0A2N6KML7_9CYAN</name>
<dbReference type="InterPro" id="IPR024478">
    <property type="entry name" value="HlyB_4HB_MCP"/>
</dbReference>
<dbReference type="GO" id="GO:0016020">
    <property type="term" value="C:membrane"/>
    <property type="evidence" value="ECO:0007669"/>
    <property type="project" value="InterPro"/>
</dbReference>
<dbReference type="PANTHER" id="PTHR32089">
    <property type="entry name" value="METHYL-ACCEPTING CHEMOTAXIS PROTEIN MCPB"/>
    <property type="match status" value="1"/>
</dbReference>
<dbReference type="Proteomes" id="UP000235025">
    <property type="component" value="Unassembled WGS sequence"/>
</dbReference>
<evidence type="ECO:0000256" key="2">
    <source>
        <dbReference type="PROSITE-ProRule" id="PRU00284"/>
    </source>
</evidence>